<name>A0A6P5PVV9_MUSCR</name>
<keyword evidence="7 13" id="KW-0297">G-protein coupled receptor</keyword>
<dbReference type="Gene3D" id="1.20.1070.10">
    <property type="entry name" value="Rhodopsin 7-helix transmembrane proteins"/>
    <property type="match status" value="1"/>
</dbReference>
<dbReference type="SUPFAM" id="SSF81321">
    <property type="entry name" value="Family A G protein-coupled receptor-like"/>
    <property type="match status" value="1"/>
</dbReference>
<evidence type="ECO:0000256" key="9">
    <source>
        <dbReference type="ARBA" id="ARBA00023170"/>
    </source>
</evidence>
<evidence type="ECO:0000256" key="3">
    <source>
        <dbReference type="ARBA" id="ARBA00022480"/>
    </source>
</evidence>
<evidence type="ECO:0000256" key="7">
    <source>
        <dbReference type="ARBA" id="ARBA00023040"/>
    </source>
</evidence>
<dbReference type="GeneID" id="110295826"/>
<dbReference type="Proteomes" id="UP000515126">
    <property type="component" value="Chromosome 6"/>
</dbReference>
<evidence type="ECO:0000256" key="13">
    <source>
        <dbReference type="RuleBase" id="RU004424"/>
    </source>
</evidence>
<keyword evidence="15" id="KW-1185">Reference proteome</keyword>
<keyword evidence="8 13" id="KW-0472">Membrane</keyword>
<feature type="transmembrane region" description="Helical" evidence="14">
    <location>
        <begin position="6"/>
        <end position="35"/>
    </location>
</feature>
<organism evidence="15 16">
    <name type="scientific">Mus caroli</name>
    <name type="common">Ryukyu mouse</name>
    <name type="synonym">Ricefield mouse</name>
    <dbReference type="NCBI Taxonomy" id="10089"/>
    <lineage>
        <taxon>Eukaryota</taxon>
        <taxon>Metazoa</taxon>
        <taxon>Chordata</taxon>
        <taxon>Craniata</taxon>
        <taxon>Vertebrata</taxon>
        <taxon>Euteleostomi</taxon>
        <taxon>Mammalia</taxon>
        <taxon>Eutheria</taxon>
        <taxon>Euarchontoglires</taxon>
        <taxon>Glires</taxon>
        <taxon>Rodentia</taxon>
        <taxon>Myomorpha</taxon>
        <taxon>Muroidea</taxon>
        <taxon>Muridae</taxon>
        <taxon>Murinae</taxon>
        <taxon>Mus</taxon>
        <taxon>Mus</taxon>
    </lineage>
</organism>
<dbReference type="AlphaFoldDB" id="A0A6P5PVV9"/>
<evidence type="ECO:0000256" key="2">
    <source>
        <dbReference type="ARBA" id="ARBA00007376"/>
    </source>
</evidence>
<evidence type="ECO:0000256" key="11">
    <source>
        <dbReference type="ARBA" id="ARBA00023224"/>
    </source>
</evidence>
<evidence type="ECO:0000256" key="6">
    <source>
        <dbReference type="ARBA" id="ARBA00022989"/>
    </source>
</evidence>
<keyword evidence="9 13" id="KW-0675">Receptor</keyword>
<feature type="transmembrane region" description="Helical" evidence="14">
    <location>
        <begin position="128"/>
        <end position="147"/>
    </location>
</feature>
<evidence type="ECO:0000313" key="16">
    <source>
        <dbReference type="RefSeq" id="XP_021019859.1"/>
    </source>
</evidence>
<gene>
    <name evidence="16" type="primary">LOC110295826</name>
</gene>
<reference evidence="16" key="1">
    <citation type="submission" date="2025-08" db="UniProtKB">
        <authorList>
            <consortium name="RefSeq"/>
        </authorList>
    </citation>
    <scope>IDENTIFICATION</scope>
</reference>
<evidence type="ECO:0000256" key="4">
    <source>
        <dbReference type="ARBA" id="ARBA00022606"/>
    </source>
</evidence>
<evidence type="ECO:0000256" key="8">
    <source>
        <dbReference type="ARBA" id="ARBA00023136"/>
    </source>
</evidence>
<keyword evidence="3 13" id="KW-0919">Taste</keyword>
<keyword evidence="6 14" id="KW-1133">Transmembrane helix</keyword>
<keyword evidence="5 13" id="KW-0812">Transmembrane</keyword>
<evidence type="ECO:0000256" key="5">
    <source>
        <dbReference type="ARBA" id="ARBA00022692"/>
    </source>
</evidence>
<comment type="subcellular location">
    <subcellularLocation>
        <location evidence="1 13">Membrane</location>
        <topology evidence="1 13">Multi-pass membrane protein</topology>
    </subcellularLocation>
</comment>
<evidence type="ECO:0000313" key="15">
    <source>
        <dbReference type="Proteomes" id="UP000515126"/>
    </source>
</evidence>
<dbReference type="GO" id="GO:0033038">
    <property type="term" value="F:bitter taste receptor activity"/>
    <property type="evidence" value="ECO:0007669"/>
    <property type="project" value="InterPro"/>
</dbReference>
<evidence type="ECO:0000256" key="1">
    <source>
        <dbReference type="ARBA" id="ARBA00004141"/>
    </source>
</evidence>
<dbReference type="KEGG" id="mcal:110295826"/>
<evidence type="ECO:0000256" key="14">
    <source>
        <dbReference type="SAM" id="Phobius"/>
    </source>
</evidence>
<feature type="transmembrane region" description="Helical" evidence="14">
    <location>
        <begin position="47"/>
        <end position="69"/>
    </location>
</feature>
<keyword evidence="4 13" id="KW-0716">Sensory transduction</keyword>
<dbReference type="PANTHER" id="PTHR11394">
    <property type="entry name" value="TASTE RECEPTOR TYPE 2"/>
    <property type="match status" value="1"/>
</dbReference>
<accession>A0A6P5PVV9</accession>
<dbReference type="RefSeq" id="XP_021019859.1">
    <property type="nucleotide sequence ID" value="XM_021164200.1"/>
</dbReference>
<dbReference type="GO" id="GO:0004930">
    <property type="term" value="F:G protein-coupled receptor activity"/>
    <property type="evidence" value="ECO:0007669"/>
    <property type="project" value="UniProtKB-KW"/>
</dbReference>
<dbReference type="GO" id="GO:0016020">
    <property type="term" value="C:membrane"/>
    <property type="evidence" value="ECO:0007669"/>
    <property type="project" value="UniProtKB-SubCell"/>
</dbReference>
<evidence type="ECO:0000256" key="12">
    <source>
        <dbReference type="RuleBase" id="RU004423"/>
    </source>
</evidence>
<dbReference type="PANTHER" id="PTHR11394:SF23">
    <property type="entry name" value="TASTE RECEPTOR TYPE 2 MEMBER 14"/>
    <property type="match status" value="1"/>
</dbReference>
<proteinExistence type="inferred from homology"/>
<feature type="transmembrane region" description="Helical" evidence="14">
    <location>
        <begin position="97"/>
        <end position="121"/>
    </location>
</feature>
<comment type="similarity">
    <text evidence="2 12">Belongs to the G-protein coupled receptor T2R family.</text>
</comment>
<keyword evidence="10" id="KW-0325">Glycoprotein</keyword>
<dbReference type="CDD" id="cd15019">
    <property type="entry name" value="7tm_TAS2R14-like"/>
    <property type="match status" value="1"/>
</dbReference>
<evidence type="ECO:0000256" key="10">
    <source>
        <dbReference type="ARBA" id="ARBA00023180"/>
    </source>
</evidence>
<feature type="transmembrane region" description="Helical" evidence="14">
    <location>
        <begin position="184"/>
        <end position="208"/>
    </location>
</feature>
<protein>
    <recommendedName>
        <fullName evidence="13">Taste receptor type 2</fullName>
    </recommendedName>
</protein>
<dbReference type="Pfam" id="PF05296">
    <property type="entry name" value="TAS2R"/>
    <property type="match status" value="1"/>
</dbReference>
<feature type="transmembrane region" description="Helical" evidence="14">
    <location>
        <begin position="263"/>
        <end position="284"/>
    </location>
</feature>
<dbReference type="FunFam" id="1.20.1070.10:FF:000042">
    <property type="entry name" value="Taste receptor type 2 member 7"/>
    <property type="match status" value="1"/>
</dbReference>
<dbReference type="InterPro" id="IPR007960">
    <property type="entry name" value="TAS2R"/>
</dbReference>
<keyword evidence="11 13" id="KW-0807">Transducer</keyword>
<sequence>MNGVLYYILLITLCVEFIGGSLGNAFIVLVNIMDWVKRRKLSFIDQIFTALAISRIGFLCSIITSVLVYELNPALIMTKRLVSEINTSWTVTNHFSIWLATSLSVFYFLKIGIFSNAIFHLKWRVKQVVSVTLLTSLLIFFSNILIVNRCIDVWIDRYEANISYSAILSTASHISRLIILTNTIFTLIPFTVSLTMFLLLIFSLWRHLKNMQGNATGFRDISTAAHIKALQMVVTFLSMYTIFFLSILLQFCNIEFQKKNSVTLFSFTTGLAFPSGHSYILILGNTKLRQAVLSMARWLRCRLRDAESSHS</sequence>
<feature type="transmembrane region" description="Helical" evidence="14">
    <location>
        <begin position="229"/>
        <end position="251"/>
    </location>
</feature>